<organism evidence="3 4">
    <name type="scientific">Caryophanon latum</name>
    <dbReference type="NCBI Taxonomy" id="33977"/>
    <lineage>
        <taxon>Bacteria</taxon>
        <taxon>Bacillati</taxon>
        <taxon>Bacillota</taxon>
        <taxon>Bacilli</taxon>
        <taxon>Bacillales</taxon>
        <taxon>Caryophanaceae</taxon>
        <taxon>Caryophanon</taxon>
    </lineage>
</organism>
<dbReference type="InterPro" id="IPR001119">
    <property type="entry name" value="SLH_dom"/>
</dbReference>
<keyword evidence="1" id="KW-0732">Signal</keyword>
<dbReference type="Proteomes" id="UP000093482">
    <property type="component" value="Unassembled WGS sequence"/>
</dbReference>
<comment type="caution">
    <text evidence="3">The sequence shown here is derived from an EMBL/GenBank/DDBJ whole genome shotgun (WGS) entry which is preliminary data.</text>
</comment>
<proteinExistence type="predicted"/>
<dbReference type="RefSeq" id="WP_066465878.1">
    <property type="nucleotide sequence ID" value="NZ_MATO01000058.1"/>
</dbReference>
<gene>
    <name evidence="3" type="ORF">A6K76_13995</name>
</gene>
<reference evidence="3 4" key="1">
    <citation type="submission" date="2016-07" db="EMBL/GenBank/DDBJ databases">
        <title>Caryophanon latum genome sequencing.</title>
        <authorList>
            <person name="Verma A."/>
            <person name="Pal Y."/>
            <person name="Krishnamurthi S."/>
        </authorList>
    </citation>
    <scope>NUCLEOTIDE SEQUENCE [LARGE SCALE GENOMIC DNA]</scope>
    <source>
        <strain evidence="3 4">DSM 14151</strain>
    </source>
</reference>
<evidence type="ECO:0000313" key="4">
    <source>
        <dbReference type="Proteomes" id="UP000093482"/>
    </source>
</evidence>
<evidence type="ECO:0000256" key="1">
    <source>
        <dbReference type="SAM" id="SignalP"/>
    </source>
</evidence>
<sequence length="214" mass="23583">MKRTYWLIVCIAIVIVFSVQAAIPVIAQKTPFTDIEGNTHKEAIETLYAEGIVFGATRNKYEPNAIATRGETAKMFAKALQLDTINVKNPNFKDVPTSHAYYGEIAALANLGIVSGENGSFRPNGNFKRSHAAKMLTLGFALNKASSIDSKFKDMPEHRDTALYIQTLINYSITQGTTATTFSPNQGLTRGHVATFLYRTMNALRDDLNITTVE</sequence>
<feature type="chain" id="PRO_5008649116" description="SLH domain-containing protein" evidence="1">
    <location>
        <begin position="22"/>
        <end position="214"/>
    </location>
</feature>
<name>A0A1C0YIS6_9BACL</name>
<evidence type="ECO:0000313" key="3">
    <source>
        <dbReference type="EMBL" id="OCS87041.1"/>
    </source>
</evidence>
<dbReference type="PANTHER" id="PTHR43308">
    <property type="entry name" value="OUTER MEMBRANE PROTEIN ALPHA-RELATED"/>
    <property type="match status" value="1"/>
</dbReference>
<accession>A0A1C0YIS6</accession>
<dbReference type="PANTHER" id="PTHR43308:SF5">
    <property type="entry name" value="S-LAYER PROTEIN _ PEPTIDOGLYCAN ENDO-BETA-N-ACETYLGLUCOSAMINIDASE"/>
    <property type="match status" value="1"/>
</dbReference>
<feature type="domain" description="SLH" evidence="2">
    <location>
        <begin position="88"/>
        <end position="150"/>
    </location>
</feature>
<feature type="domain" description="SLH" evidence="2">
    <location>
        <begin position="151"/>
        <end position="211"/>
    </location>
</feature>
<evidence type="ECO:0000259" key="2">
    <source>
        <dbReference type="PROSITE" id="PS51272"/>
    </source>
</evidence>
<dbReference type="PROSITE" id="PS51272">
    <property type="entry name" value="SLH"/>
    <property type="match status" value="3"/>
</dbReference>
<dbReference type="EMBL" id="MATO01000058">
    <property type="protein sequence ID" value="OCS87041.1"/>
    <property type="molecule type" value="Genomic_DNA"/>
</dbReference>
<keyword evidence="4" id="KW-1185">Reference proteome</keyword>
<dbReference type="Pfam" id="PF00395">
    <property type="entry name" value="SLH"/>
    <property type="match status" value="3"/>
</dbReference>
<feature type="signal peptide" evidence="1">
    <location>
        <begin position="1"/>
        <end position="21"/>
    </location>
</feature>
<protein>
    <recommendedName>
        <fullName evidence="2">SLH domain-containing protein</fullName>
    </recommendedName>
</protein>
<dbReference type="InterPro" id="IPR051465">
    <property type="entry name" value="Cell_Envelope_Struct_Comp"/>
</dbReference>
<feature type="domain" description="SLH" evidence="2">
    <location>
        <begin position="27"/>
        <end position="87"/>
    </location>
</feature>
<dbReference type="AlphaFoldDB" id="A0A1C0YIS6"/>